<reference evidence="1" key="1">
    <citation type="submission" date="2013-11" db="EMBL/GenBank/DDBJ databases">
        <title>Genome sequence of the fusiform rust pathogen reveals effectors for host alternation and coevolution with pine.</title>
        <authorList>
            <consortium name="DOE Joint Genome Institute"/>
            <person name="Smith K."/>
            <person name="Pendleton A."/>
            <person name="Kubisiak T."/>
            <person name="Anderson C."/>
            <person name="Salamov A."/>
            <person name="Aerts A."/>
            <person name="Riley R."/>
            <person name="Clum A."/>
            <person name="Lindquist E."/>
            <person name="Ence D."/>
            <person name="Campbell M."/>
            <person name="Kronenberg Z."/>
            <person name="Feau N."/>
            <person name="Dhillon B."/>
            <person name="Hamelin R."/>
            <person name="Burleigh J."/>
            <person name="Smith J."/>
            <person name="Yandell M."/>
            <person name="Nelson C."/>
            <person name="Grigoriev I."/>
            <person name="Davis J."/>
        </authorList>
    </citation>
    <scope>NUCLEOTIDE SEQUENCE</scope>
    <source>
        <strain evidence="1">G11</strain>
    </source>
</reference>
<comment type="caution">
    <text evidence="1">The sequence shown here is derived from an EMBL/GenBank/DDBJ whole genome shotgun (WGS) entry which is preliminary data.</text>
</comment>
<dbReference type="EMBL" id="MU167250">
    <property type="protein sequence ID" value="KAG0147271.1"/>
    <property type="molecule type" value="Genomic_DNA"/>
</dbReference>
<organism evidence="1 2">
    <name type="scientific">Cronartium quercuum f. sp. fusiforme G11</name>
    <dbReference type="NCBI Taxonomy" id="708437"/>
    <lineage>
        <taxon>Eukaryota</taxon>
        <taxon>Fungi</taxon>
        <taxon>Dikarya</taxon>
        <taxon>Basidiomycota</taxon>
        <taxon>Pucciniomycotina</taxon>
        <taxon>Pucciniomycetes</taxon>
        <taxon>Pucciniales</taxon>
        <taxon>Coleosporiaceae</taxon>
        <taxon>Cronartium</taxon>
    </lineage>
</organism>
<gene>
    <name evidence="1" type="ORF">CROQUDRAFT_91713</name>
</gene>
<dbReference type="AlphaFoldDB" id="A0A9P6NPJ8"/>
<proteinExistence type="predicted"/>
<dbReference type="Proteomes" id="UP000886653">
    <property type="component" value="Unassembled WGS sequence"/>
</dbReference>
<name>A0A9P6NPJ8_9BASI</name>
<evidence type="ECO:0000313" key="1">
    <source>
        <dbReference type="EMBL" id="KAG0147271.1"/>
    </source>
</evidence>
<protein>
    <submittedName>
        <fullName evidence="1">Uncharacterized protein</fullName>
    </submittedName>
</protein>
<accession>A0A9P6NPJ8</accession>
<keyword evidence="2" id="KW-1185">Reference proteome</keyword>
<sequence length="225" mass="25254">MLMISLQSESGARNAFDNVFSGRLIFINSRTFYTTRSTFSSNTFKPTISFIHSVYFRRLVRRLLSVIGGMSEIVSRGLAGEVLMARAAFVIGKIGIRKNRSVDTFHSSNVFLRGFSSHETIPNVFIHPHLASWPISVSNLRPIRLEVSIPDHIPFASIPPTFSWIVHRACNQEGVCPIASPSIKALFIRVYSLVRLQSSGPMEPKKWKKLEIRSKCAVHVNDPSP</sequence>
<evidence type="ECO:0000313" key="2">
    <source>
        <dbReference type="Proteomes" id="UP000886653"/>
    </source>
</evidence>